<sequence length="119" mass="13853">MFEKRSVPRYESLAQARLEHIDYTLGFLRDLSITGCRLEFSVAIALDRGKEYKIIIYPEEASHIDPFEITGENRWNRAGYDAFESGFFFRNSPTGKAFERYLDYLTWRTNANPAETGKP</sequence>
<name>F8F1A1_GRAC1</name>
<dbReference type="EMBL" id="CP002868">
    <property type="protein sequence ID" value="AEJ18745.1"/>
    <property type="molecule type" value="Genomic_DNA"/>
</dbReference>
<evidence type="ECO:0008006" key="3">
    <source>
        <dbReference type="Google" id="ProtNLM"/>
    </source>
</evidence>
<proteinExistence type="predicted"/>
<reference evidence="2" key="1">
    <citation type="journal article" date="2013" name="Stand. Genomic Sci.">
        <title>Genome sequence of the thermophilic fresh-water bacterium Spirochaeta caldaria type strain (H1(T)), reclassification of Spirochaeta caldaria, Spirochaeta stenostrepta, and Spirochaeta zuelzerae in the genus Treponema as Treponema caldaria comb. nov., Treponema stenostrepta comb. nov., and Treponema zuelzerae comb. nov., and emendation of the genus Treponema.</title>
        <authorList>
            <person name="Abt B."/>
            <person name="Goker M."/>
            <person name="Scheuner C."/>
            <person name="Han C."/>
            <person name="Lu M."/>
            <person name="Misra M."/>
            <person name="Lapidus A."/>
            <person name="Nolan M."/>
            <person name="Lucas S."/>
            <person name="Hammon N."/>
            <person name="Deshpande S."/>
            <person name="Cheng J.F."/>
            <person name="Tapia R."/>
            <person name="Goodwin L.A."/>
            <person name="Pitluck S."/>
            <person name="Liolios K."/>
            <person name="Pagani I."/>
            <person name="Ivanova N."/>
            <person name="Mavromatis K."/>
            <person name="Mikhailova N."/>
            <person name="Huntemann M."/>
            <person name="Pati A."/>
            <person name="Chen A."/>
            <person name="Palaniappan K."/>
            <person name="Land M."/>
            <person name="Hauser L."/>
            <person name="Jeffries C.D."/>
            <person name="Rohde M."/>
            <person name="Spring S."/>
            <person name="Gronow S."/>
            <person name="Detter J.C."/>
            <person name="Bristow J."/>
            <person name="Eisen J.A."/>
            <person name="Markowitz V."/>
            <person name="Hugenholtz P."/>
            <person name="Kyrpides N.C."/>
            <person name="Woyke T."/>
            <person name="Klenk H.P."/>
        </authorList>
    </citation>
    <scope>NUCLEOTIDE SEQUENCE</scope>
    <source>
        <strain evidence="2">ATCC 51460 / DSM 7334 / H1</strain>
    </source>
</reference>
<dbReference type="AlphaFoldDB" id="F8F1A1"/>
<evidence type="ECO:0000313" key="1">
    <source>
        <dbReference type="EMBL" id="AEJ18745.1"/>
    </source>
</evidence>
<protein>
    <recommendedName>
        <fullName evidence="3">PilZ domain-containing protein</fullName>
    </recommendedName>
</protein>
<organism evidence="1 2">
    <name type="scientific">Gracilinema caldarium (strain ATCC 51460 / DSM 7334 / H1)</name>
    <name type="common">Treponema caldarium</name>
    <dbReference type="NCBI Taxonomy" id="744872"/>
    <lineage>
        <taxon>Bacteria</taxon>
        <taxon>Pseudomonadati</taxon>
        <taxon>Spirochaetota</taxon>
        <taxon>Spirochaetia</taxon>
        <taxon>Spirochaetales</taxon>
        <taxon>Breznakiellaceae</taxon>
        <taxon>Gracilinema</taxon>
    </lineage>
</organism>
<accession>F8F1A1</accession>
<dbReference type="STRING" id="744872.Spica_0585"/>
<evidence type="ECO:0000313" key="2">
    <source>
        <dbReference type="Proteomes" id="UP000000503"/>
    </source>
</evidence>
<dbReference type="Proteomes" id="UP000000503">
    <property type="component" value="Chromosome"/>
</dbReference>
<dbReference type="HOGENOM" id="CLU_155952_0_0_12"/>
<gene>
    <name evidence="1" type="ordered locus">Spica_0585</name>
</gene>
<dbReference type="KEGG" id="scd:Spica_0585"/>
<keyword evidence="2" id="KW-1185">Reference proteome</keyword>
<dbReference type="OrthoDB" id="361001at2"/>
<dbReference type="SUPFAM" id="SSF141371">
    <property type="entry name" value="PilZ domain-like"/>
    <property type="match status" value="1"/>
</dbReference>
<dbReference type="RefSeq" id="WP_013968057.1">
    <property type="nucleotide sequence ID" value="NC_015732.1"/>
</dbReference>